<reference evidence="2 3" key="1">
    <citation type="submission" date="2020-02" db="EMBL/GenBank/DDBJ databases">
        <authorList>
            <person name="Ferguson B K."/>
        </authorList>
    </citation>
    <scope>NUCLEOTIDE SEQUENCE [LARGE SCALE GENOMIC DNA]</scope>
</reference>
<sequence length="220" mass="25209">MGNIIWAYPYMGYIGYIISGMRNYLLKNRGPNARGSRLLSRRWELGGSLPRGENGNIGIALKSRIGTEHQKKLFLIHIYSELFEVMKNRVCFLLRATQSPHGRTPKRKMHLLFRLVPDDDALFRERKHASGVTIIQTYLSLLTLQTRRVNQFAPSSSQLFFLTNPKKRFEEEQKIGRSIMVMFNVFRVGSWFAPYRTGEVKEGMVPNDVVLISAAPSATT</sequence>
<protein>
    <submittedName>
        <fullName evidence="2">Uncharacterized protein</fullName>
    </submittedName>
</protein>
<gene>
    <name evidence="2" type="ORF">NTEN_LOCUS15581</name>
</gene>
<evidence type="ECO:0000313" key="2">
    <source>
        <dbReference type="EMBL" id="CAB0010540.1"/>
    </source>
</evidence>
<keyword evidence="1" id="KW-1133">Transmembrane helix</keyword>
<dbReference type="Proteomes" id="UP000479000">
    <property type="component" value="Unassembled WGS sequence"/>
</dbReference>
<dbReference type="EMBL" id="CADCXU010023052">
    <property type="protein sequence ID" value="CAB0010540.1"/>
    <property type="molecule type" value="Genomic_DNA"/>
</dbReference>
<keyword evidence="3" id="KW-1185">Reference proteome</keyword>
<keyword evidence="1" id="KW-0812">Transmembrane</keyword>
<name>A0A6H5H0G3_9HEMI</name>
<evidence type="ECO:0000256" key="1">
    <source>
        <dbReference type="SAM" id="Phobius"/>
    </source>
</evidence>
<evidence type="ECO:0000313" key="3">
    <source>
        <dbReference type="Proteomes" id="UP000479000"/>
    </source>
</evidence>
<proteinExistence type="predicted"/>
<feature type="transmembrane region" description="Helical" evidence="1">
    <location>
        <begin position="6"/>
        <end position="25"/>
    </location>
</feature>
<dbReference type="AlphaFoldDB" id="A0A6H5H0G3"/>
<organism evidence="2 3">
    <name type="scientific">Nesidiocoris tenuis</name>
    <dbReference type="NCBI Taxonomy" id="355587"/>
    <lineage>
        <taxon>Eukaryota</taxon>
        <taxon>Metazoa</taxon>
        <taxon>Ecdysozoa</taxon>
        <taxon>Arthropoda</taxon>
        <taxon>Hexapoda</taxon>
        <taxon>Insecta</taxon>
        <taxon>Pterygota</taxon>
        <taxon>Neoptera</taxon>
        <taxon>Paraneoptera</taxon>
        <taxon>Hemiptera</taxon>
        <taxon>Heteroptera</taxon>
        <taxon>Panheteroptera</taxon>
        <taxon>Cimicomorpha</taxon>
        <taxon>Miridae</taxon>
        <taxon>Dicyphina</taxon>
        <taxon>Nesidiocoris</taxon>
    </lineage>
</organism>
<accession>A0A6H5H0G3</accession>
<keyword evidence="1" id="KW-0472">Membrane</keyword>